<protein>
    <submittedName>
        <fullName evidence="2">Uncharacterized protein</fullName>
    </submittedName>
</protein>
<name>A0ABW0ITA4_9HYPH</name>
<feature type="region of interest" description="Disordered" evidence="1">
    <location>
        <begin position="1111"/>
        <end position="1158"/>
    </location>
</feature>
<keyword evidence="3" id="KW-1185">Reference proteome</keyword>
<sequence length="3142" mass="331871">MNMRVNKPDGGLVGQTTSSQPTSPLGSLLKALADAVRKVLQRLAPVLSRVNYSASMTNAAGRNPKVIWAGDLKPGQANTPQGQALIAKQERVLILLAQLLANSLANSDPAKAKENQVLIAKINAIILNDEATVAGQEAHDRGVETAAAEKDYGPGTAEKPQLVPSGGGDWIQSNGQWVHPEVARARAAQSSADSRAIEARAKSDEATAQVEVYAADPEYRSAVAGANRTLKSTLAPEQITFEIKATKPLAQAQSDLKNAQEVAGKATQSREKREQAESVLLGALEDKAKVRAIGGPPRQQFRSADSPESSTVTDRRSDYEDKQVRAAFAEYGQLSAEADLLDAEIGELVAQQLVNATQPGTPERTAAEETLKTAGSQRETAQANRDVAVKGSDLADAERDLAGVQLRSAPIEDAALNNLRTRSPHLFEQDGFTDGKRKYSGTLQSITVDDDPKDGQLYATFKYENKELVIQLTFQPGAKNIRRDGQERETDAAWNNIAGCGPNGLLGAQQRRNAAEKAYTSSTITQIDVNIELAGKAITALETALDTALGSHGPAIPVRGPGQGAPFAGAVRATMGGQEVWVHPEVALILSAIDATRDLRDDLQDRHQHAVAWHDFAVFTATQPTKLLNEDSAQHQSALQAAYYRERRTQATDQIELTFGAMSQQSLPDGKALFGAEHVLGGKTLKSTLQLAGAGQDEAGRMAGKIQEVGGDQAKVTFVPFQYIDASVGSQQMLFAIVRGIDGKDHVVDGRGSDYVLEGRKPENIKSFIETYQNDNELADSGAIVVPKNLTFSAANDKVETEAHQAHVKTFVEKYVDPAMTYAAAGAPLLMLIPGVNVVAAPVAIGAGTYVGGRQMQALGEDIYYGREITPGRMVMETLSAGATIFPATASASRAIGLKNAGMTTVASLRTSIGATYSKTPYYRDAGAILQSASGGAIGFARTMDLASIAAGSPLLAVSAFNMMAHGDDPGMNPLMELMSFASGVYGTASGLHAHLEQGRAAPQTTTQRPSHVATPPTFTYHAPGTAALPSGLGGMGTARGGAPQNVTTAAQPAAGAGGSRKKGGTTDHSAEPNPKTVDPAVGGDGSPAPKAASAVLPAAGDAVTASQIVNSGNTAHGDTGNGAAEQQARPGRTVEDGTARDPHAAAKPLDPDAASATAAALPTVADAVAASQMANSGGTAHGGDKDGGSQEQQQRPGRATEDGTVAGPRAGDAGDNAFMPLWQQARQSPDRLALPADRRAEMEAAAGDVPPTGWQTVKPWKWQENAPDIRISALGRVRINPRSAVEGARAALGTQGDTALIGSPTWRSYSAGLGLRSNLRAIGAAAAESPAALRDAAQAEAGVSIRPYEIRNMTSGGGLGTPLSHQVAFQFKGSDIVKAGEALIFGDASSSVFALLPKAGRAIPASGKGSTDQTGHVVEIVYGLELRSQSVTLKPGETDVFGAPASNAAGFVRFEGGVPYKKIMLEDKLYLHPAWIDELPNAISEFVPRISLERRHEVPMDATFHSDFTVSREFLDLNQAVLGKLRLRTQVVVNNADDAAALAAAPSPELLQSLLAKGAIDPDKRLTYVRGSASGLRQSAVPGLPLKETIVDLAGNERRVWSPGASRLEVIINERFAHRGIINPDRVLLAKAPKTFSHYVPADGPIFWGMFGDKPNVSMATLRTLAWSFPPLRFGVPGVSWLQLPISLTGEIRLFYKREQSADVSGNEVTASWEFRQADGLSLATEGPRWLKRLDARSQSGRLAYFPPGGNEALGKWLDRLEAGATARQKEAIAEFRRTILPGLKDMSFLAPEQASAIRDLVAGQARPKVGTLRDGVVELRPGAFEEPAKAWYETHGFTVEVSRGNPMPLWDAARRDLGSLRAGAGPDEAGAPPVWATPTRYDIPDALKSHFGPLRSSSVLDAASGPDYLRHLTDGTGAAPEDILARIRARLAEEADKSGPHDLSAAAQPSGGPNQQMIAKGRALVGQSPDKKVDGSLNLVLDYLAGAREGAPGFRQAISDLGHLVHHVENPGQGAFDARLQAVVRRAESFTLSRALNPAAEWPLTVSLRPATPKPAAQPNTSAALTAPAMPARTAGSDALLSPDAVSVLGQHLVSLMPHLPAELRASKAFKSTPDDDRAVALFPQASTDPGVQTRFAVTLQLPADVYGQPSGAAAAGLRTADSQFFDNYADAAAAMANLPPPKGRLRGGFIYKIEAGTKDIAGIGKLTEIPAAWLPAAQFIYRTGDVFPAIALRPVAGTPASQSAVVAVTPAATPAQPHVGQGAIANKGSTDPIAEARQSPDITVRPDYAGADRGLKKSFVERADAYWRKKNANQKLPEPDDKMKAQTAYLAIARSPDDHALKARPFHKKVTDYATGQVPYLLGSHDNTAIRYIEGSVPPQDIMGVGSKHAPLALSDFTLHSTFEGARAAVKQRPAAATNPGRKATAPGGYVYRLVGPKHELTEAIASGVIDPKLVEGGLRVFEDGAVYPFSVVNRDATYAPKPGETFAKTDRPLEGKDKRRIVLTNVSYVGGAAFGAYMTARLGTGSHIGARDLLSSLAVYAWLFRGSIAGIRQGAKIRLQKRQDSAALVSDVAHDKFKPGEALLDQLNRQVTGGRGRRLGIAKPDRERYAGAIETAQQAIAKGNAPEPDTMKVVREAVVDVATQPLLGRRGFFHRVGNKPKIENAAAELHRDPTQSAPWLTIADAHLDILARRTTGWRGAVWGHSRADRMNYLLAFETLRANRLDAEAMKVLETAPGRLISPNTPTGRILEFARYASFGISNANTTRLVTNPFLDPAAYQYLGVLDTFGGAADLASNSASAAFLFGNLPGVVGTASKRGVGDADFNAPKKAAEELNAASGSNALATSGQAQPATPAQSGAAQASPSGKKQKPHLTYAPTDRGGRIIGPVRRFFAGAGDPKAVLHDGKVPDGPPAADGTQKYKPMYKPSLIQRWPQYASAGDAYGMVPFVVADSIHAVNAFAAGQPVLGGIELLKVAADWYVFRGAQKDYIDEYRSNRGMGPIVWHSRVTDMFNAPLNGAERNPSSIDKPWLRYGLPPLVLLGAAVAVRVGLSLAFPWEPIEEPPQPAPADPVPPDPITPPTPGPGPIPPIPGNGGRHLPYVSLQRGDEQQPSDSGAMPPTSTMRFVTTQEKADSILAA</sequence>
<comment type="caution">
    <text evidence="2">The sequence shown here is derived from an EMBL/GenBank/DDBJ whole genome shotgun (WGS) entry which is preliminary data.</text>
</comment>
<accession>A0ABW0ITA4</accession>
<feature type="compositionally biased region" description="Polar residues" evidence="1">
    <location>
        <begin position="300"/>
        <end position="312"/>
    </location>
</feature>
<feature type="region of interest" description="Disordered" evidence="1">
    <location>
        <begin position="1175"/>
        <end position="1214"/>
    </location>
</feature>
<feature type="region of interest" description="Disordered" evidence="1">
    <location>
        <begin position="2273"/>
        <end position="2292"/>
    </location>
</feature>
<feature type="region of interest" description="Disordered" evidence="1">
    <location>
        <begin position="2847"/>
        <end position="2887"/>
    </location>
</feature>
<feature type="region of interest" description="Disordered" evidence="1">
    <location>
        <begin position="1"/>
        <end position="24"/>
    </location>
</feature>
<organism evidence="2 3">
    <name type="scientific">Bosea eneae</name>
    <dbReference type="NCBI Taxonomy" id="151454"/>
    <lineage>
        <taxon>Bacteria</taxon>
        <taxon>Pseudomonadati</taxon>
        <taxon>Pseudomonadota</taxon>
        <taxon>Alphaproteobacteria</taxon>
        <taxon>Hyphomicrobiales</taxon>
        <taxon>Boseaceae</taxon>
        <taxon>Bosea</taxon>
    </lineage>
</organism>
<reference evidence="3" key="1">
    <citation type="journal article" date="2019" name="Int. J. Syst. Evol. Microbiol.">
        <title>The Global Catalogue of Microorganisms (GCM) 10K type strain sequencing project: providing services to taxonomists for standard genome sequencing and annotation.</title>
        <authorList>
            <consortium name="The Broad Institute Genomics Platform"/>
            <consortium name="The Broad Institute Genome Sequencing Center for Infectious Disease"/>
            <person name="Wu L."/>
            <person name="Ma J."/>
        </authorList>
    </citation>
    <scope>NUCLEOTIDE SEQUENCE [LARGE SCALE GENOMIC DNA]</scope>
    <source>
        <strain evidence="3">NCAIM B.01391</strain>
    </source>
</reference>
<evidence type="ECO:0000256" key="1">
    <source>
        <dbReference type="SAM" id="MobiDB-lite"/>
    </source>
</evidence>
<feature type="compositionally biased region" description="Polar residues" evidence="1">
    <location>
        <begin position="14"/>
        <end position="24"/>
    </location>
</feature>
<feature type="compositionally biased region" description="Polar residues" evidence="1">
    <location>
        <begin position="3113"/>
        <end position="3133"/>
    </location>
</feature>
<proteinExistence type="predicted"/>
<feature type="compositionally biased region" description="Basic and acidic residues" evidence="1">
    <location>
        <begin position="1133"/>
        <end position="1145"/>
    </location>
</feature>
<feature type="region of interest" description="Disordered" evidence="1">
    <location>
        <begin position="1936"/>
        <end position="1956"/>
    </location>
</feature>
<feature type="region of interest" description="Disordered" evidence="1">
    <location>
        <begin position="3066"/>
        <end position="3142"/>
    </location>
</feature>
<feature type="compositionally biased region" description="Pro residues" evidence="1">
    <location>
        <begin position="3066"/>
        <end position="3095"/>
    </location>
</feature>
<dbReference type="EMBL" id="JBHSLW010000016">
    <property type="protein sequence ID" value="MFC5420469.1"/>
    <property type="molecule type" value="Genomic_DNA"/>
</dbReference>
<feature type="compositionally biased region" description="Low complexity" evidence="1">
    <location>
        <begin position="2849"/>
        <end position="2871"/>
    </location>
</feature>
<dbReference type="RefSeq" id="WP_377798881.1">
    <property type="nucleotide sequence ID" value="NZ_JBHSLW010000016.1"/>
</dbReference>
<gene>
    <name evidence="2" type="ORF">ACFPOB_12960</name>
</gene>
<feature type="region of interest" description="Disordered" evidence="1">
    <location>
        <begin position="291"/>
        <end position="318"/>
    </location>
</feature>
<evidence type="ECO:0000313" key="2">
    <source>
        <dbReference type="EMBL" id="MFC5420469.1"/>
    </source>
</evidence>
<feature type="region of interest" description="Disordered" evidence="1">
    <location>
        <begin position="999"/>
        <end position="1096"/>
    </location>
</feature>
<evidence type="ECO:0000313" key="3">
    <source>
        <dbReference type="Proteomes" id="UP001596053"/>
    </source>
</evidence>
<dbReference type="Proteomes" id="UP001596053">
    <property type="component" value="Unassembled WGS sequence"/>
</dbReference>
<feature type="region of interest" description="Disordered" evidence="1">
    <location>
        <begin position="254"/>
        <end position="276"/>
    </location>
</feature>